<dbReference type="KEGG" id="parq:DSM112329_01930"/>
<evidence type="ECO:0000256" key="1">
    <source>
        <dbReference type="SAM" id="SignalP"/>
    </source>
</evidence>
<keyword evidence="1" id="KW-0732">Signal</keyword>
<accession>A0AAU7ATT1</accession>
<dbReference type="AlphaFoldDB" id="A0AAU7ATT1"/>
<proteinExistence type="predicted"/>
<feature type="chain" id="PRO_5043840068" description="Excalibur calcium-binding domain-containing protein" evidence="1">
    <location>
        <begin position="27"/>
        <end position="83"/>
    </location>
</feature>
<name>A0AAU7ATT1_9ACTN</name>
<dbReference type="EMBL" id="CP114014">
    <property type="protein sequence ID" value="XAY05087.1"/>
    <property type="molecule type" value="Genomic_DNA"/>
</dbReference>
<evidence type="ECO:0008006" key="3">
    <source>
        <dbReference type="Google" id="ProtNLM"/>
    </source>
</evidence>
<organism evidence="2">
    <name type="scientific">Paraconexibacter sp. AEG42_29</name>
    <dbReference type="NCBI Taxonomy" id="2997339"/>
    <lineage>
        <taxon>Bacteria</taxon>
        <taxon>Bacillati</taxon>
        <taxon>Actinomycetota</taxon>
        <taxon>Thermoleophilia</taxon>
        <taxon>Solirubrobacterales</taxon>
        <taxon>Paraconexibacteraceae</taxon>
        <taxon>Paraconexibacter</taxon>
    </lineage>
</organism>
<evidence type="ECO:0000313" key="2">
    <source>
        <dbReference type="EMBL" id="XAY05087.1"/>
    </source>
</evidence>
<sequence length="83" mass="8697">MRIKHPIAAVVAAAVCSTAAVMPADAKQRCDPAYKGACLKPNVSDYDCAGGSGNGPYYVKGPVRVVGRDHYRLDADRDGVGCE</sequence>
<dbReference type="RefSeq" id="WP_354701605.1">
    <property type="nucleotide sequence ID" value="NZ_CP114014.1"/>
</dbReference>
<protein>
    <recommendedName>
        <fullName evidence="3">Excalibur calcium-binding domain-containing protein</fullName>
    </recommendedName>
</protein>
<reference evidence="2" key="1">
    <citation type="submission" date="2022-12" db="EMBL/GenBank/DDBJ databases">
        <title>Paraconexibacter alkalitolerans sp. nov. and Baekduia alba sp. nov., isolated from soil and emended description of the genera Paraconexibacter (Chun et al., 2020) and Baekduia (An et al., 2020).</title>
        <authorList>
            <person name="Vieira S."/>
            <person name="Huber K.J."/>
            <person name="Geppert A."/>
            <person name="Wolf J."/>
            <person name="Neumann-Schaal M."/>
            <person name="Muesken M."/>
            <person name="Overmann J."/>
        </authorList>
    </citation>
    <scope>NUCLEOTIDE SEQUENCE</scope>
    <source>
        <strain evidence="2">AEG42_29</strain>
    </source>
</reference>
<gene>
    <name evidence="2" type="ORF">DSM112329_01930</name>
</gene>
<feature type="signal peptide" evidence="1">
    <location>
        <begin position="1"/>
        <end position="26"/>
    </location>
</feature>